<dbReference type="InterPro" id="IPR014710">
    <property type="entry name" value="RmlC-like_jellyroll"/>
</dbReference>
<evidence type="ECO:0000313" key="2">
    <source>
        <dbReference type="Proteomes" id="UP000190744"/>
    </source>
</evidence>
<name>A0A1S9RW82_PENBI</name>
<dbReference type="SUPFAM" id="SSF51182">
    <property type="entry name" value="RmlC-like cupins"/>
    <property type="match status" value="1"/>
</dbReference>
<evidence type="ECO:0000313" key="1">
    <source>
        <dbReference type="EMBL" id="OOQ89757.1"/>
    </source>
</evidence>
<dbReference type="PANTHER" id="PTHR36156:SF2">
    <property type="entry name" value="CUPIN TYPE-2 DOMAIN-CONTAINING PROTEIN"/>
    <property type="match status" value="1"/>
</dbReference>
<proteinExistence type="predicted"/>
<sequence length="192" mass="21422">MSNSRLPNKGQLSRLPGLTHYITGHNSETGLAIVQEERPASWKTHDNSQVSLHEVYVTSEFPPNLNGDADITSNDELLASNTLGLVHKGGIVCRIVDFAPQNDVMLHRTQSLDYGVVLEGSLEMVMDSDHVRTLHRGDVAIQRATMHGWRNPSKTEWTRMIFFMQHAEPLLVNGSALEEDLGRGTMEYNSSQ</sequence>
<dbReference type="Gene3D" id="2.60.120.10">
    <property type="entry name" value="Jelly Rolls"/>
    <property type="match status" value="1"/>
</dbReference>
<dbReference type="CDD" id="cd02231">
    <property type="entry name" value="cupin_BLL6423-like"/>
    <property type="match status" value="1"/>
</dbReference>
<protein>
    <submittedName>
        <fullName evidence="1">Cupin domain protein</fullName>
    </submittedName>
</protein>
<dbReference type="InterPro" id="IPR011051">
    <property type="entry name" value="RmlC_Cupin_sf"/>
</dbReference>
<comment type="caution">
    <text evidence="1">The sequence shown here is derived from an EMBL/GenBank/DDBJ whole genome shotgun (WGS) entry which is preliminary data.</text>
</comment>
<accession>A0A1S9RW82</accession>
<dbReference type="EMBL" id="LJBN01000103">
    <property type="protein sequence ID" value="OOQ89757.1"/>
    <property type="molecule type" value="Genomic_DNA"/>
</dbReference>
<dbReference type="PANTHER" id="PTHR36156">
    <property type="entry name" value="SLR2101 PROTEIN"/>
    <property type="match status" value="1"/>
</dbReference>
<gene>
    <name evidence="1" type="ORF">PEBR_07231</name>
</gene>
<reference evidence="2" key="1">
    <citation type="submission" date="2015-09" db="EMBL/GenBank/DDBJ databases">
        <authorList>
            <person name="Fill T.P."/>
            <person name="Baretta J.F."/>
            <person name="de Almeida L.G."/>
            <person name="Rocha M."/>
            <person name="de Souza D.H."/>
            <person name="Malavazi I."/>
            <person name="Cerdeira L.T."/>
            <person name="Hong H."/>
            <person name="Samborskyy M."/>
            <person name="de Vasconcelos A.T."/>
            <person name="Leadlay P."/>
            <person name="Rodrigues-Filho E."/>
        </authorList>
    </citation>
    <scope>NUCLEOTIDE SEQUENCE [LARGE SCALE GENOMIC DNA]</scope>
    <source>
        <strain evidence="2">LaBioMMi 136</strain>
    </source>
</reference>
<dbReference type="Proteomes" id="UP000190744">
    <property type="component" value="Unassembled WGS sequence"/>
</dbReference>
<dbReference type="InterPro" id="IPR047142">
    <property type="entry name" value="OryJ/VirC-like"/>
</dbReference>
<organism evidence="1 2">
    <name type="scientific">Penicillium brasilianum</name>
    <dbReference type="NCBI Taxonomy" id="104259"/>
    <lineage>
        <taxon>Eukaryota</taxon>
        <taxon>Fungi</taxon>
        <taxon>Dikarya</taxon>
        <taxon>Ascomycota</taxon>
        <taxon>Pezizomycotina</taxon>
        <taxon>Eurotiomycetes</taxon>
        <taxon>Eurotiomycetidae</taxon>
        <taxon>Eurotiales</taxon>
        <taxon>Aspergillaceae</taxon>
        <taxon>Penicillium</taxon>
    </lineage>
</organism>
<dbReference type="AlphaFoldDB" id="A0A1S9RW82"/>